<dbReference type="GO" id="GO:0008270">
    <property type="term" value="F:zinc ion binding"/>
    <property type="evidence" value="ECO:0007669"/>
    <property type="project" value="InterPro"/>
</dbReference>
<dbReference type="Proteomes" id="UP000886520">
    <property type="component" value="Chromosome 12"/>
</dbReference>
<gene>
    <name evidence="1" type="ORF">GOP47_0012824</name>
</gene>
<dbReference type="OrthoDB" id="1925693at2759"/>
<dbReference type="InterPro" id="IPR036875">
    <property type="entry name" value="Znf_CCHC_sf"/>
</dbReference>
<evidence type="ECO:0000313" key="2">
    <source>
        <dbReference type="Proteomes" id="UP000886520"/>
    </source>
</evidence>
<comment type="caution">
    <text evidence="1">The sequence shown here is derived from an EMBL/GenBank/DDBJ whole genome shotgun (WGS) entry which is preliminary data.</text>
</comment>
<accession>A0A9D4URF1</accession>
<reference evidence="1" key="1">
    <citation type="submission" date="2021-01" db="EMBL/GenBank/DDBJ databases">
        <title>Adiantum capillus-veneris genome.</title>
        <authorList>
            <person name="Fang Y."/>
            <person name="Liao Q."/>
        </authorList>
    </citation>
    <scope>NUCLEOTIDE SEQUENCE</scope>
    <source>
        <strain evidence="1">H3</strain>
        <tissue evidence="1">Leaf</tissue>
    </source>
</reference>
<sequence>MSEDMKLFFLWPRLLHDISRRVRYQGPTSFHTAVQIAQRIEASANPDAPITLVPQPITHRHPVESNPINPMPMDIEIQNSQVTSHRALPPRDAQGRPKCFYCNTYGHVRQHCRQLQA</sequence>
<keyword evidence="2" id="KW-1185">Reference proteome</keyword>
<name>A0A9D4URF1_ADICA</name>
<evidence type="ECO:0008006" key="3">
    <source>
        <dbReference type="Google" id="ProtNLM"/>
    </source>
</evidence>
<evidence type="ECO:0000313" key="1">
    <source>
        <dbReference type="EMBL" id="KAI5072718.1"/>
    </source>
</evidence>
<dbReference type="GO" id="GO:0003676">
    <property type="term" value="F:nucleic acid binding"/>
    <property type="evidence" value="ECO:0007669"/>
    <property type="project" value="InterPro"/>
</dbReference>
<protein>
    <recommendedName>
        <fullName evidence="3">CCHC-type domain-containing protein</fullName>
    </recommendedName>
</protein>
<proteinExistence type="predicted"/>
<dbReference type="EMBL" id="JABFUD020000012">
    <property type="protein sequence ID" value="KAI5072718.1"/>
    <property type="molecule type" value="Genomic_DNA"/>
</dbReference>
<dbReference type="AlphaFoldDB" id="A0A9D4URF1"/>
<dbReference type="SUPFAM" id="SSF57756">
    <property type="entry name" value="Retrovirus zinc finger-like domains"/>
    <property type="match status" value="1"/>
</dbReference>
<organism evidence="1 2">
    <name type="scientific">Adiantum capillus-veneris</name>
    <name type="common">Maidenhair fern</name>
    <dbReference type="NCBI Taxonomy" id="13818"/>
    <lineage>
        <taxon>Eukaryota</taxon>
        <taxon>Viridiplantae</taxon>
        <taxon>Streptophyta</taxon>
        <taxon>Embryophyta</taxon>
        <taxon>Tracheophyta</taxon>
        <taxon>Polypodiopsida</taxon>
        <taxon>Polypodiidae</taxon>
        <taxon>Polypodiales</taxon>
        <taxon>Pteridineae</taxon>
        <taxon>Pteridaceae</taxon>
        <taxon>Vittarioideae</taxon>
        <taxon>Adiantum</taxon>
    </lineage>
</organism>